<reference evidence="2" key="1">
    <citation type="journal article" date="2014" name="Int. J. Syst. Evol. Microbiol.">
        <title>Complete genome sequence of Corynebacterium casei LMG S-19264T (=DSM 44701T), isolated from a smear-ripened cheese.</title>
        <authorList>
            <consortium name="US DOE Joint Genome Institute (JGI-PGF)"/>
            <person name="Walter F."/>
            <person name="Albersmeier A."/>
            <person name="Kalinowski J."/>
            <person name="Ruckert C."/>
        </authorList>
    </citation>
    <scope>NUCLEOTIDE SEQUENCE</scope>
    <source>
        <strain evidence="2">JCM 18487</strain>
    </source>
</reference>
<dbReference type="RefSeq" id="WP_188880515.1">
    <property type="nucleotide sequence ID" value="NZ_BMOY01000001.1"/>
</dbReference>
<feature type="chain" id="PRO_5037938843" evidence="1">
    <location>
        <begin position="25"/>
        <end position="430"/>
    </location>
</feature>
<gene>
    <name evidence="2" type="ORF">GCM10010885_01140</name>
</gene>
<dbReference type="Gene3D" id="3.40.190.10">
    <property type="entry name" value="Periplasmic binding protein-like II"/>
    <property type="match status" value="2"/>
</dbReference>
<dbReference type="InterPro" id="IPR050490">
    <property type="entry name" value="Bact_solute-bd_prot1"/>
</dbReference>
<dbReference type="Proteomes" id="UP000637695">
    <property type="component" value="Unassembled WGS sequence"/>
</dbReference>
<organism evidence="2 3">
    <name type="scientific">Alicyclobacillus cellulosilyticus</name>
    <dbReference type="NCBI Taxonomy" id="1003997"/>
    <lineage>
        <taxon>Bacteria</taxon>
        <taxon>Bacillati</taxon>
        <taxon>Bacillota</taxon>
        <taxon>Bacilli</taxon>
        <taxon>Bacillales</taxon>
        <taxon>Alicyclobacillaceae</taxon>
        <taxon>Alicyclobacillus</taxon>
    </lineage>
</organism>
<dbReference type="PANTHER" id="PTHR43649">
    <property type="entry name" value="ARABINOSE-BINDING PROTEIN-RELATED"/>
    <property type="match status" value="1"/>
</dbReference>
<feature type="signal peptide" evidence="1">
    <location>
        <begin position="1"/>
        <end position="24"/>
    </location>
</feature>
<dbReference type="AlphaFoldDB" id="A0A917K0V7"/>
<name>A0A917K0V7_9BACL</name>
<evidence type="ECO:0000313" key="3">
    <source>
        <dbReference type="Proteomes" id="UP000637695"/>
    </source>
</evidence>
<dbReference type="InterPro" id="IPR006059">
    <property type="entry name" value="SBP"/>
</dbReference>
<accession>A0A917K0V7</accession>
<evidence type="ECO:0000256" key="1">
    <source>
        <dbReference type="SAM" id="SignalP"/>
    </source>
</evidence>
<keyword evidence="1" id="KW-0732">Signal</keyword>
<sequence>MKRWARVSSAAVLVATLLPGTAWAHMKRDESTTIRIAWWGNQEIDNRMLKVIKLFEAKYPNINVQPEYMANKDYWTKMNTEAAGGNLPDVMMMDYAYIRNYVKNNFLVDLTPYTKNGSIHVNDVNPADLQGGKVNGKLYAINIGDNAPAMLYDPQLFKKAGVPVPKPGYTWDDLAKVATQIRNKLGKQGVYGIEPYDNVNMFFPYYLRQRGLTLYNAQGTGLGYKDDSLLANFFAYWQNLIKKGVAAPPSVTQSISDPTDELIVHGKCPFLNVWSNQAVYISEAAGKNLKLLPLPTLPGGKDGLWIKASALWSATTQSKHLDADLKWIDFFTNDLQAQLTFGAEFGIPISQKVQQHLYTRLGPLYRTEYDYIQYVKKHSRPIDPPDPPVASKIRQIFSTIQQAVNYLQTTPEAAAQQFRQQAEVAFRQGS</sequence>
<protein>
    <submittedName>
        <fullName evidence="2">ABC transporter substrate-binding protein</fullName>
    </submittedName>
</protein>
<dbReference type="SUPFAM" id="SSF53850">
    <property type="entry name" value="Periplasmic binding protein-like II"/>
    <property type="match status" value="1"/>
</dbReference>
<proteinExistence type="predicted"/>
<dbReference type="PANTHER" id="PTHR43649:SF11">
    <property type="entry name" value="ABC TRANSPORTER SUBSTRATE-BINDING PROTEIN YESO-RELATED"/>
    <property type="match status" value="1"/>
</dbReference>
<comment type="caution">
    <text evidence="2">The sequence shown here is derived from an EMBL/GenBank/DDBJ whole genome shotgun (WGS) entry which is preliminary data.</text>
</comment>
<reference evidence="2" key="2">
    <citation type="submission" date="2020-09" db="EMBL/GenBank/DDBJ databases">
        <authorList>
            <person name="Sun Q."/>
            <person name="Ohkuma M."/>
        </authorList>
    </citation>
    <scope>NUCLEOTIDE SEQUENCE</scope>
    <source>
        <strain evidence="2">JCM 18487</strain>
    </source>
</reference>
<keyword evidence="3" id="KW-1185">Reference proteome</keyword>
<dbReference type="Pfam" id="PF01547">
    <property type="entry name" value="SBP_bac_1"/>
    <property type="match status" value="1"/>
</dbReference>
<evidence type="ECO:0000313" key="2">
    <source>
        <dbReference type="EMBL" id="GGI95311.1"/>
    </source>
</evidence>
<dbReference type="EMBL" id="BMOY01000001">
    <property type="protein sequence ID" value="GGI95311.1"/>
    <property type="molecule type" value="Genomic_DNA"/>
</dbReference>